<evidence type="ECO:0000256" key="4">
    <source>
        <dbReference type="ARBA" id="ARBA00023004"/>
    </source>
</evidence>
<feature type="domain" description="DOD-type homing endonuclease" evidence="7">
    <location>
        <begin position="179"/>
        <end position="265"/>
    </location>
</feature>
<dbReference type="STRING" id="155974.SAMN04487818_106230"/>
<dbReference type="GO" id="GO:0016539">
    <property type="term" value="P:intein-mediated protein splicing"/>
    <property type="evidence" value="ECO:0007669"/>
    <property type="project" value="InterPro"/>
</dbReference>
<dbReference type="InterPro" id="IPR036844">
    <property type="entry name" value="Hint_dom_sf"/>
</dbReference>
<evidence type="ECO:0000256" key="2">
    <source>
        <dbReference type="ARBA" id="ARBA00022813"/>
    </source>
</evidence>
<keyword evidence="4" id="KW-0408">Iron</keyword>
<dbReference type="SUPFAM" id="SSF102114">
    <property type="entry name" value="Radical SAM enzymes"/>
    <property type="match status" value="1"/>
</dbReference>
<sequence>MPGLPGLVRSVRTPEFAGVVFHEVLAKSVLNRMPENSSMPFRWTINPYRGCTHACSYCLHGDTPVLMADGTTKPMAELRVGDRVYGTERRGSYRHYVPTEVLDHWSTVKPAYRVTLVDGTQLIASGEHRFLTERGWKHVTGEVSGPSRRPHLTAGNKLMGTGRFALPPKDTADYRRGYLSGIARGDGTVTGSERAAARVAEYLTGDFALTLPVEWPRTPTDEWRKGLLAGAFDADGTFSHRILRLPNLGDRALTAVTEALEAFGFSYAIESRRAAGGKSCVRIDGGLAEHLRLFHTTDPAATEKRAIDDAAIKSGAQLGVVSIEPLGLDLPLFDITTGTGDFIANGVVSHNCFARNSHKYLDLDAGHDFDSQIVVKVNAPQVLTRQLASPRWDRSPVAMGTNTDPYQRAEGRYRLMPGIIGTLAKHGTPFSILTKGTLLNRDIPLLRAVSADVPVWLGVSVALLDRELQRVLEPGTASPQARLEMVRRLNDAGLSCGVAVAPVLPGLTDSVEQLDALFSGIAAAGATSVMVTALHVRPGAREWFAAWLAREHPELVPLYRRVYGVSSYASAGYRAELSARVAPLLRRHALSTSRFDPPIPAQRTAETQNAGDTQLTLL</sequence>
<dbReference type="Pfam" id="PF04055">
    <property type="entry name" value="Radical_SAM"/>
    <property type="match status" value="1"/>
</dbReference>
<dbReference type="Gene3D" id="3.80.30.30">
    <property type="match status" value="1"/>
</dbReference>
<dbReference type="NCBIfam" id="NF038136">
    <property type="entry name" value="rSAM_Rv_intein"/>
    <property type="match status" value="1"/>
</dbReference>
<name>A0A1H9TDW9_9PSEU</name>
<dbReference type="AlphaFoldDB" id="A0A1H9TDW9"/>
<dbReference type="CDD" id="cd00081">
    <property type="entry name" value="Hint"/>
    <property type="match status" value="1"/>
</dbReference>
<dbReference type="NCBIfam" id="TIGR01445">
    <property type="entry name" value="intein_Nterm"/>
    <property type="match status" value="1"/>
</dbReference>
<dbReference type="InterPro" id="IPR030934">
    <property type="entry name" value="Intein_C"/>
</dbReference>
<dbReference type="InterPro" id="IPR006141">
    <property type="entry name" value="Intein_N"/>
</dbReference>
<dbReference type="GO" id="GO:0004519">
    <property type="term" value="F:endonuclease activity"/>
    <property type="evidence" value="ECO:0007669"/>
    <property type="project" value="InterPro"/>
</dbReference>
<dbReference type="GO" id="GO:0051536">
    <property type="term" value="F:iron-sulfur cluster binding"/>
    <property type="evidence" value="ECO:0007669"/>
    <property type="project" value="UniProtKB-KW"/>
</dbReference>
<dbReference type="Gene3D" id="2.170.16.10">
    <property type="entry name" value="Hedgehog/Intein (Hint) domain"/>
    <property type="match status" value="1"/>
</dbReference>
<dbReference type="PROSITE" id="PS50819">
    <property type="entry name" value="INTEIN_ENDONUCLEASE"/>
    <property type="match status" value="1"/>
</dbReference>
<dbReference type="NCBIfam" id="NF038135">
    <property type="entry name" value="rSAM_Rv2578c"/>
    <property type="match status" value="1"/>
</dbReference>
<dbReference type="InterPro" id="IPR003587">
    <property type="entry name" value="Hint_dom_N"/>
</dbReference>
<dbReference type="PROSITE" id="PS50817">
    <property type="entry name" value="INTEIN_N_TER"/>
    <property type="match status" value="1"/>
</dbReference>
<dbReference type="InterPro" id="IPR004042">
    <property type="entry name" value="Intein_endonuc_central"/>
</dbReference>
<evidence type="ECO:0000313" key="9">
    <source>
        <dbReference type="Proteomes" id="UP000199051"/>
    </source>
</evidence>
<dbReference type="GO" id="GO:0046872">
    <property type="term" value="F:metal ion binding"/>
    <property type="evidence" value="ECO:0007669"/>
    <property type="project" value="UniProtKB-KW"/>
</dbReference>
<protein>
    <submittedName>
        <fullName evidence="8">Intein C-terminal splicing region/intein N-terminal splicing region</fullName>
    </submittedName>
</protein>
<evidence type="ECO:0000256" key="3">
    <source>
        <dbReference type="ARBA" id="ARBA00023000"/>
    </source>
</evidence>
<evidence type="ECO:0000256" key="5">
    <source>
        <dbReference type="ARBA" id="ARBA00023014"/>
    </source>
</evidence>
<dbReference type="SMART" id="SM00306">
    <property type="entry name" value="HintN"/>
    <property type="match status" value="1"/>
</dbReference>
<gene>
    <name evidence="8" type="ORF">SAMN04487818_106230</name>
</gene>
<keyword evidence="5" id="KW-0411">Iron-sulfur</keyword>
<dbReference type="InterPro" id="IPR007197">
    <property type="entry name" value="rSAM"/>
</dbReference>
<reference evidence="9" key="1">
    <citation type="submission" date="2016-10" db="EMBL/GenBank/DDBJ databases">
        <authorList>
            <person name="Varghese N."/>
            <person name="Submissions S."/>
        </authorList>
    </citation>
    <scope>NUCLEOTIDE SEQUENCE [LARGE SCALE GENOMIC DNA]</scope>
    <source>
        <strain evidence="9">DSM 44260</strain>
    </source>
</reference>
<dbReference type="PANTHER" id="PTHR43432:SF3">
    <property type="entry name" value="SLR0285 PROTEIN"/>
    <property type="match status" value="1"/>
</dbReference>
<evidence type="ECO:0000259" key="7">
    <source>
        <dbReference type="PROSITE" id="PS50819"/>
    </source>
</evidence>
<dbReference type="InterPro" id="IPR058240">
    <property type="entry name" value="rSAM_sf"/>
</dbReference>
<dbReference type="Proteomes" id="UP000199051">
    <property type="component" value="Unassembled WGS sequence"/>
</dbReference>
<dbReference type="PROSITE" id="PS50818">
    <property type="entry name" value="INTEIN_C_TER"/>
    <property type="match status" value="1"/>
</dbReference>
<feature type="region of interest" description="Disordered" evidence="6">
    <location>
        <begin position="595"/>
        <end position="618"/>
    </location>
</feature>
<accession>A0A1H9TDW9</accession>
<dbReference type="NCBIfam" id="TIGR01443">
    <property type="entry name" value="intein_Cterm"/>
    <property type="match status" value="1"/>
</dbReference>
<evidence type="ECO:0000256" key="6">
    <source>
        <dbReference type="SAM" id="MobiDB-lite"/>
    </source>
</evidence>
<keyword evidence="9" id="KW-1185">Reference proteome</keyword>
<evidence type="ECO:0000313" key="8">
    <source>
        <dbReference type="EMBL" id="SER95520.1"/>
    </source>
</evidence>
<dbReference type="PANTHER" id="PTHR43432">
    <property type="entry name" value="SLR0285 PROTEIN"/>
    <property type="match status" value="1"/>
</dbReference>
<dbReference type="SMART" id="SM00305">
    <property type="entry name" value="HintC"/>
    <property type="match status" value="1"/>
</dbReference>
<dbReference type="InterPro" id="IPR040086">
    <property type="entry name" value="MJ0683-like"/>
</dbReference>
<proteinExistence type="predicted"/>
<dbReference type="InterPro" id="IPR003586">
    <property type="entry name" value="Hint_dom_C"/>
</dbReference>
<organism evidence="8 9">
    <name type="scientific">Actinokineospora terrae</name>
    <dbReference type="NCBI Taxonomy" id="155974"/>
    <lineage>
        <taxon>Bacteria</taxon>
        <taxon>Bacillati</taxon>
        <taxon>Actinomycetota</taxon>
        <taxon>Actinomycetes</taxon>
        <taxon>Pseudonocardiales</taxon>
        <taxon>Pseudonocardiaceae</taxon>
        <taxon>Actinokineospora</taxon>
    </lineage>
</organism>
<keyword evidence="3" id="KW-0651">Protein splicing</keyword>
<feature type="compositionally biased region" description="Polar residues" evidence="6">
    <location>
        <begin position="604"/>
        <end position="618"/>
    </location>
</feature>
<evidence type="ECO:0000256" key="1">
    <source>
        <dbReference type="ARBA" id="ARBA00022723"/>
    </source>
</evidence>
<dbReference type="EMBL" id="FOGI01000006">
    <property type="protein sequence ID" value="SER95520.1"/>
    <property type="molecule type" value="Genomic_DNA"/>
</dbReference>
<keyword evidence="2" id="KW-0068">Autocatalytic cleavage</keyword>
<dbReference type="SUPFAM" id="SSF51294">
    <property type="entry name" value="Hedgehog/intein (Hint) domain"/>
    <property type="match status" value="1"/>
</dbReference>
<keyword evidence="1" id="KW-0479">Metal-binding</keyword>